<protein>
    <submittedName>
        <fullName evidence="2">Uncharacterized protein</fullName>
    </submittedName>
</protein>
<keyword evidence="3" id="KW-1185">Reference proteome</keyword>
<dbReference type="Proteomes" id="UP000541535">
    <property type="component" value="Unassembled WGS sequence"/>
</dbReference>
<name>A0A7W5BFC4_9BURK</name>
<accession>A0A7W5BFC4</accession>
<sequence>MKLFGALFPTLLVTGLFVGIVYLAKYIIHRFLDHK</sequence>
<keyword evidence="1" id="KW-0812">Transmembrane</keyword>
<evidence type="ECO:0000313" key="3">
    <source>
        <dbReference type="Proteomes" id="UP000541535"/>
    </source>
</evidence>
<keyword evidence="1" id="KW-1133">Transmembrane helix</keyword>
<feature type="transmembrane region" description="Helical" evidence="1">
    <location>
        <begin position="6"/>
        <end position="28"/>
    </location>
</feature>
<gene>
    <name evidence="2" type="ORF">FHS03_005254</name>
</gene>
<comment type="caution">
    <text evidence="2">The sequence shown here is derived from an EMBL/GenBank/DDBJ whole genome shotgun (WGS) entry which is preliminary data.</text>
</comment>
<organism evidence="2 3">
    <name type="scientific">Pseudoduganella violacea</name>
    <dbReference type="NCBI Taxonomy" id="1715466"/>
    <lineage>
        <taxon>Bacteria</taxon>
        <taxon>Pseudomonadati</taxon>
        <taxon>Pseudomonadota</taxon>
        <taxon>Betaproteobacteria</taxon>
        <taxon>Burkholderiales</taxon>
        <taxon>Oxalobacteraceae</taxon>
        <taxon>Telluria group</taxon>
        <taxon>Pseudoduganella</taxon>
    </lineage>
</organism>
<dbReference type="EMBL" id="JACHXD010000024">
    <property type="protein sequence ID" value="MBB3122157.1"/>
    <property type="molecule type" value="Genomic_DNA"/>
</dbReference>
<evidence type="ECO:0000256" key="1">
    <source>
        <dbReference type="SAM" id="Phobius"/>
    </source>
</evidence>
<keyword evidence="1" id="KW-0472">Membrane</keyword>
<dbReference type="AlphaFoldDB" id="A0A7W5BFC4"/>
<reference evidence="2 3" key="1">
    <citation type="submission" date="2020-08" db="EMBL/GenBank/DDBJ databases">
        <title>Genomic Encyclopedia of Type Strains, Phase III (KMG-III): the genomes of soil and plant-associated and newly described type strains.</title>
        <authorList>
            <person name="Whitman W."/>
        </authorList>
    </citation>
    <scope>NUCLEOTIDE SEQUENCE [LARGE SCALE GENOMIC DNA]</scope>
    <source>
        <strain evidence="2 3">CECT 8897</strain>
    </source>
</reference>
<proteinExistence type="predicted"/>
<evidence type="ECO:0000313" key="2">
    <source>
        <dbReference type="EMBL" id="MBB3122157.1"/>
    </source>
</evidence>